<dbReference type="SMART" id="SM00636">
    <property type="entry name" value="Glyco_18"/>
    <property type="match status" value="1"/>
</dbReference>
<dbReference type="PANTHER" id="PTHR45708">
    <property type="entry name" value="ENDOCHITINASE"/>
    <property type="match status" value="1"/>
</dbReference>
<dbReference type="GO" id="GO:0008061">
    <property type="term" value="F:chitin binding"/>
    <property type="evidence" value="ECO:0007669"/>
    <property type="project" value="InterPro"/>
</dbReference>
<dbReference type="Proteomes" id="UP000050424">
    <property type="component" value="Unassembled WGS sequence"/>
</dbReference>
<dbReference type="EC" id="3.2.1.14" evidence="1"/>
<evidence type="ECO:0000313" key="4">
    <source>
        <dbReference type="Proteomes" id="UP000050424"/>
    </source>
</evidence>
<dbReference type="InterPro" id="IPR011583">
    <property type="entry name" value="Chitinase_II/V-like_cat"/>
</dbReference>
<feature type="domain" description="GH18" evidence="2">
    <location>
        <begin position="12"/>
        <end position="291"/>
    </location>
</feature>
<dbReference type="GO" id="GO:0005975">
    <property type="term" value="P:carbohydrate metabolic process"/>
    <property type="evidence" value="ECO:0007669"/>
    <property type="project" value="InterPro"/>
</dbReference>
<accession>A0A0P7BCY5</accession>
<name>A0A0P7BCY5_9HYPO</name>
<dbReference type="CDD" id="cd06546">
    <property type="entry name" value="GH18_CTS3_chitinase"/>
    <property type="match status" value="1"/>
</dbReference>
<dbReference type="GO" id="GO:0008843">
    <property type="term" value="F:endochitinase activity"/>
    <property type="evidence" value="ECO:0007669"/>
    <property type="project" value="UniProtKB-EC"/>
</dbReference>
<sequence>MPPLPPSANPLPRIVTYYQTHHDSSGNPISALPLITQPGIALTHVIVAAIHINDDPEKITLNNEHPSHPRFQTLWAEMRVLQASGIKVMGMLGGAAQGSYQKLDASEEQFERYYSPVRDMIRKHGLDGLDLDVEEETSLAGIIRLIDRLRSDFGPGFIITLAPVAMALLDFTKNLSGFDYEALEVMRGRDIAWYNTQFYCGWGDCSNPLMYDFIIRKGWPPEKVVVGLVTNPANGGGFVPWNPLGIVLTTLRERHGKFGGVMGWEYFNSLPGGTDRPWEWAQEMTKLLRGHLLTGPPADVVNAVTKQVDDVRLKSNEIDPDIPGGKDIKVPASFDYYTDGLNDE</sequence>
<dbReference type="OrthoDB" id="3012298at2759"/>
<dbReference type="InterPro" id="IPR001223">
    <property type="entry name" value="Glyco_hydro18_cat"/>
</dbReference>
<dbReference type="InterPro" id="IPR050542">
    <property type="entry name" value="Glycosyl_Hydrlase18_Chitinase"/>
</dbReference>
<gene>
    <name evidence="3" type="ORF">AK830_g8315</name>
</gene>
<evidence type="ECO:0000256" key="1">
    <source>
        <dbReference type="ARBA" id="ARBA00012729"/>
    </source>
</evidence>
<dbReference type="GO" id="GO:0005576">
    <property type="term" value="C:extracellular region"/>
    <property type="evidence" value="ECO:0007669"/>
    <property type="project" value="TreeGrafter"/>
</dbReference>
<keyword evidence="4" id="KW-1185">Reference proteome</keyword>
<dbReference type="InterPro" id="IPR017853">
    <property type="entry name" value="GH"/>
</dbReference>
<dbReference type="Pfam" id="PF00704">
    <property type="entry name" value="Glyco_hydro_18"/>
    <property type="match status" value="1"/>
</dbReference>
<proteinExistence type="predicted"/>
<evidence type="ECO:0000259" key="2">
    <source>
        <dbReference type="PROSITE" id="PS51910"/>
    </source>
</evidence>
<evidence type="ECO:0000313" key="3">
    <source>
        <dbReference type="EMBL" id="KPM38261.1"/>
    </source>
</evidence>
<dbReference type="EMBL" id="LKCW01000139">
    <property type="protein sequence ID" value="KPM38261.1"/>
    <property type="molecule type" value="Genomic_DNA"/>
</dbReference>
<dbReference type="SUPFAM" id="SSF51445">
    <property type="entry name" value="(Trans)glycosidases"/>
    <property type="match status" value="1"/>
</dbReference>
<dbReference type="Gene3D" id="3.20.20.80">
    <property type="entry name" value="Glycosidases"/>
    <property type="match status" value="1"/>
</dbReference>
<dbReference type="AlphaFoldDB" id="A0A0P7BCY5"/>
<dbReference type="STRING" id="78410.A0A0P7BCY5"/>
<comment type="caution">
    <text evidence="3">The sequence shown here is derived from an EMBL/GenBank/DDBJ whole genome shotgun (WGS) entry which is preliminary data.</text>
</comment>
<reference evidence="3 4" key="1">
    <citation type="submission" date="2015-09" db="EMBL/GenBank/DDBJ databases">
        <title>Draft genome of a European isolate of the apple canker pathogen Neonectria ditissima.</title>
        <authorList>
            <person name="Gomez-Cortecero A."/>
            <person name="Harrison R.J."/>
            <person name="Armitage A.D."/>
        </authorList>
    </citation>
    <scope>NUCLEOTIDE SEQUENCE [LARGE SCALE GENOMIC DNA]</scope>
    <source>
        <strain evidence="3 4">R09/05</strain>
    </source>
</reference>
<protein>
    <recommendedName>
        <fullName evidence="1">chitinase</fullName>
        <ecNumber evidence="1">3.2.1.14</ecNumber>
    </recommendedName>
</protein>
<organism evidence="3 4">
    <name type="scientific">Neonectria ditissima</name>
    <dbReference type="NCBI Taxonomy" id="78410"/>
    <lineage>
        <taxon>Eukaryota</taxon>
        <taxon>Fungi</taxon>
        <taxon>Dikarya</taxon>
        <taxon>Ascomycota</taxon>
        <taxon>Pezizomycotina</taxon>
        <taxon>Sordariomycetes</taxon>
        <taxon>Hypocreomycetidae</taxon>
        <taxon>Hypocreales</taxon>
        <taxon>Nectriaceae</taxon>
        <taxon>Neonectria</taxon>
    </lineage>
</organism>
<dbReference type="PROSITE" id="PS51910">
    <property type="entry name" value="GH18_2"/>
    <property type="match status" value="1"/>
</dbReference>
<dbReference type="PANTHER" id="PTHR45708:SF60">
    <property type="entry name" value="III CHITINASE, PUTATIVE (AFU_ORTHOLOGUE AFUA_5G03850)-RELATED"/>
    <property type="match status" value="1"/>
</dbReference>